<name>A0A2W2AIS2_9HYPH</name>
<comment type="caution">
    <text evidence="2">The sequence shown here is derived from an EMBL/GenBank/DDBJ whole genome shotgun (WGS) entry which is preliminary data.</text>
</comment>
<sequence>MTAVPALADDDTISGRNDNRSSYLDDNYIYDYMNHRDSVTIGLGDAPTSNIIIMNPTPWPSYVNNTDIRTPSMQGISALDNMIQQYLPGGARTQYSEWANTGAGSSAEGVGSSTAGVSTGTGGN</sequence>
<keyword evidence="3" id="KW-1185">Reference proteome</keyword>
<dbReference type="EMBL" id="QKVK01000014">
    <property type="protein sequence ID" value="PZF75181.1"/>
    <property type="molecule type" value="Genomic_DNA"/>
</dbReference>
<feature type="region of interest" description="Disordered" evidence="1">
    <location>
        <begin position="1"/>
        <end position="20"/>
    </location>
</feature>
<dbReference type="AlphaFoldDB" id="A0A2W2AIS2"/>
<feature type="compositionally biased region" description="Low complexity" evidence="1">
    <location>
        <begin position="101"/>
        <end position="118"/>
    </location>
</feature>
<proteinExistence type="predicted"/>
<accession>A0A2W2AIS2</accession>
<reference evidence="3" key="1">
    <citation type="submission" date="2018-06" db="EMBL/GenBank/DDBJ databases">
        <title>Aestuariibacter litoralis strain KCTC 52945T.</title>
        <authorList>
            <person name="Li X."/>
            <person name="Salam N."/>
            <person name="Li J.-L."/>
            <person name="Chen Y.-M."/>
            <person name="Yang Z.-W."/>
            <person name="Zhang L.-Y."/>
            <person name="Han M.-X."/>
            <person name="Xiao M."/>
            <person name="Li W.-J."/>
        </authorList>
    </citation>
    <scope>NUCLEOTIDE SEQUENCE [LARGE SCALE GENOMIC DNA]</scope>
    <source>
        <strain evidence="3">KCTC 52945</strain>
    </source>
</reference>
<organism evidence="2 3">
    <name type="scientific">Aestuariivirga litoralis</name>
    <dbReference type="NCBI Taxonomy" id="2650924"/>
    <lineage>
        <taxon>Bacteria</taxon>
        <taxon>Pseudomonadati</taxon>
        <taxon>Pseudomonadota</taxon>
        <taxon>Alphaproteobacteria</taxon>
        <taxon>Hyphomicrobiales</taxon>
        <taxon>Aestuariivirgaceae</taxon>
        <taxon>Aestuariivirga</taxon>
    </lineage>
</organism>
<evidence type="ECO:0000256" key="1">
    <source>
        <dbReference type="SAM" id="MobiDB-lite"/>
    </source>
</evidence>
<evidence type="ECO:0000313" key="2">
    <source>
        <dbReference type="EMBL" id="PZF75181.1"/>
    </source>
</evidence>
<dbReference type="Proteomes" id="UP000248795">
    <property type="component" value="Unassembled WGS sequence"/>
</dbReference>
<gene>
    <name evidence="2" type="ORF">DK847_19475</name>
</gene>
<feature type="region of interest" description="Disordered" evidence="1">
    <location>
        <begin position="99"/>
        <end position="124"/>
    </location>
</feature>
<evidence type="ECO:0000313" key="3">
    <source>
        <dbReference type="Proteomes" id="UP000248795"/>
    </source>
</evidence>
<protein>
    <submittedName>
        <fullName evidence="2">Uncharacterized protein</fullName>
    </submittedName>
</protein>